<feature type="region of interest" description="Disordered" evidence="1">
    <location>
        <begin position="1"/>
        <end position="36"/>
    </location>
</feature>
<accession>F0JBE9</accession>
<dbReference type="STRING" id="641491.DND132_1055"/>
<evidence type="ECO:0000313" key="3">
    <source>
        <dbReference type="Proteomes" id="UP000007845"/>
    </source>
</evidence>
<feature type="compositionally biased region" description="Low complexity" evidence="1">
    <location>
        <begin position="9"/>
        <end position="25"/>
    </location>
</feature>
<reference evidence="2 3" key="1">
    <citation type="journal article" date="2011" name="J. Bacteriol.">
        <title>Genome sequence of the mercury-methylating strain Desulfovibrio desulfuricans ND132.</title>
        <authorList>
            <person name="Brown S.D."/>
            <person name="Gilmour C.C."/>
            <person name="Kucken A.M."/>
            <person name="Wall J.D."/>
            <person name="Elias D.A."/>
            <person name="Brandt C.C."/>
            <person name="Podar M."/>
            <person name="Chertkov O."/>
            <person name="Held B."/>
            <person name="Bruce D.C."/>
            <person name="Detter J.C."/>
            <person name="Tapia R."/>
            <person name="Han C.S."/>
            <person name="Goodwin L.A."/>
            <person name="Cheng J.F."/>
            <person name="Pitluck S."/>
            <person name="Woyke T."/>
            <person name="Mikhailova N."/>
            <person name="Ivanova N.N."/>
            <person name="Han J."/>
            <person name="Lucas S."/>
            <person name="Lapidus A.L."/>
            <person name="Land M.L."/>
            <person name="Hauser L.J."/>
            <person name="Palumbo A.V."/>
        </authorList>
    </citation>
    <scope>NUCLEOTIDE SEQUENCE [LARGE SCALE GENOMIC DNA]</scope>
    <source>
        <strain evidence="2 3">ND132</strain>
    </source>
</reference>
<dbReference type="KEGG" id="ddn:DND132_1055"/>
<proteinExistence type="predicted"/>
<protein>
    <submittedName>
        <fullName evidence="2">Uncharacterized protein</fullName>
    </submittedName>
</protein>
<dbReference type="AlphaFoldDB" id="F0JBE9"/>
<gene>
    <name evidence="2" type="ORF">DND132_1055</name>
</gene>
<evidence type="ECO:0000256" key="1">
    <source>
        <dbReference type="SAM" id="MobiDB-lite"/>
    </source>
</evidence>
<dbReference type="HOGENOM" id="CLU_3355791_0_0_7"/>
<dbReference type="EMBL" id="CP003220">
    <property type="protein sequence ID" value="EGB14268.1"/>
    <property type="molecule type" value="Genomic_DNA"/>
</dbReference>
<keyword evidence="3" id="KW-1185">Reference proteome</keyword>
<name>F0JBE9_9BACT</name>
<dbReference type="Proteomes" id="UP000007845">
    <property type="component" value="Chromosome"/>
</dbReference>
<organism evidence="2 3">
    <name type="scientific">Pseudodesulfovibrio mercurii</name>
    <dbReference type="NCBI Taxonomy" id="641491"/>
    <lineage>
        <taxon>Bacteria</taxon>
        <taxon>Pseudomonadati</taxon>
        <taxon>Thermodesulfobacteriota</taxon>
        <taxon>Desulfovibrionia</taxon>
        <taxon>Desulfovibrionales</taxon>
        <taxon>Desulfovibrionaceae</taxon>
    </lineage>
</organism>
<evidence type="ECO:0000313" key="2">
    <source>
        <dbReference type="EMBL" id="EGB14268.1"/>
    </source>
</evidence>
<sequence length="36" mass="3773">MKGLDDKPLTGTTPEPLEPLALMAPPDVPARDDAPC</sequence>